<dbReference type="PRINTS" id="PR01078">
    <property type="entry name" value="AMINACHANNEL"/>
</dbReference>
<dbReference type="InterPro" id="IPR001873">
    <property type="entry name" value="ENaC"/>
</dbReference>
<dbReference type="InterPro" id="IPR020903">
    <property type="entry name" value="ENaC_CS"/>
</dbReference>
<proteinExistence type="inferred from homology"/>
<reference evidence="13 14" key="1">
    <citation type="submission" date="2020-08" db="EMBL/GenBank/DDBJ databases">
        <authorList>
            <person name="Hejnol A."/>
        </authorList>
    </citation>
    <scope>NUCLEOTIDE SEQUENCE [LARGE SCALE GENOMIC DNA]</scope>
</reference>
<dbReference type="PANTHER" id="PTHR11690">
    <property type="entry name" value="AMILORIDE-SENSITIVE SODIUM CHANNEL-RELATED"/>
    <property type="match status" value="1"/>
</dbReference>
<dbReference type="Pfam" id="PF00858">
    <property type="entry name" value="ASC"/>
    <property type="match status" value="1"/>
</dbReference>
<keyword evidence="14" id="KW-1185">Reference proteome</keyword>
<evidence type="ECO:0000256" key="9">
    <source>
        <dbReference type="ARBA" id="ARBA00023201"/>
    </source>
</evidence>
<keyword evidence="9 11" id="KW-0739">Sodium transport</keyword>
<name>A0A7I8W618_9ANNE</name>
<evidence type="ECO:0000256" key="3">
    <source>
        <dbReference type="ARBA" id="ARBA00022461"/>
    </source>
</evidence>
<evidence type="ECO:0000256" key="7">
    <source>
        <dbReference type="ARBA" id="ARBA00023065"/>
    </source>
</evidence>
<dbReference type="EMBL" id="CAJFCJ010000020">
    <property type="protein sequence ID" value="CAD5124000.1"/>
    <property type="molecule type" value="Genomic_DNA"/>
</dbReference>
<dbReference type="Gene3D" id="2.60.470.10">
    <property type="entry name" value="Acid-sensing ion channels like domains"/>
    <property type="match status" value="1"/>
</dbReference>
<dbReference type="AlphaFoldDB" id="A0A7I8W618"/>
<sequence length="526" mass="60358">MAWREELNVFFKTTSIKGFKRVFDSEANVIKYLWTISIIALFSVAGLQCYTIISNFLSYSTVTLMVQKNGDANEFPAVTICNQNPFSFQGEISYGEYLDHLNDNIVTKHEELLRKLLKSIDLDETEEIWLLFNNILSAKGFYTGLTPEEVGWHGHSFEKLVLDCSYFQYGGLLNVRKPCTKMANITVSHHPNFFNCYTFELIRDQQTVNILDITLILHNQLRRKEIESPYSFPKLYGAKVAVHQPGTFVDVEENGIEIPPGRSSTLQLIPEEIDRLPKPHGNCISKESSPYPNLVDLGGKSLKYNYQACLYACFQQELVKQCQCIDPNLLVYININDKKQRVCQKLTKNSSVEDVVQSVIDLNCTFTAIKDVHNCLKTCHPACSETKWDTRISYSLWPSQRELVSFYKTIGFLQRQDILEDYGIFLEVEKLEEQGRFTEAYQLLINSSNLQENVVRIKFINTGRDGYKKFLEVEKYNSADVVSKLGGLLNLWCGISAVIIIEVLEMIMRIISRQTIHTNKVSTIRN</sequence>
<keyword evidence="10 11" id="KW-0407">Ion channel</keyword>
<evidence type="ECO:0000256" key="2">
    <source>
        <dbReference type="ARBA" id="ARBA00022448"/>
    </source>
</evidence>
<keyword evidence="6" id="KW-0915">Sodium</keyword>
<keyword evidence="3 11" id="KW-0894">Sodium channel</keyword>
<gene>
    <name evidence="13" type="ORF">DGYR_LOCUS11610</name>
</gene>
<dbReference type="GO" id="GO:0005886">
    <property type="term" value="C:plasma membrane"/>
    <property type="evidence" value="ECO:0007669"/>
    <property type="project" value="TreeGrafter"/>
</dbReference>
<evidence type="ECO:0000256" key="5">
    <source>
        <dbReference type="ARBA" id="ARBA00022989"/>
    </source>
</evidence>
<evidence type="ECO:0000256" key="4">
    <source>
        <dbReference type="ARBA" id="ARBA00022692"/>
    </source>
</evidence>
<protein>
    <submittedName>
        <fullName evidence="13">Uncharacterized protein</fullName>
    </submittedName>
</protein>
<keyword evidence="5 12" id="KW-1133">Transmembrane helix</keyword>
<dbReference type="GO" id="GO:0015280">
    <property type="term" value="F:ligand-gated sodium channel activity"/>
    <property type="evidence" value="ECO:0007669"/>
    <property type="project" value="TreeGrafter"/>
</dbReference>
<dbReference type="OrthoDB" id="6021021at2759"/>
<evidence type="ECO:0000256" key="12">
    <source>
        <dbReference type="SAM" id="Phobius"/>
    </source>
</evidence>
<comment type="subcellular location">
    <subcellularLocation>
        <location evidence="1">Membrane</location>
        <topology evidence="1">Multi-pass membrane protein</topology>
    </subcellularLocation>
</comment>
<keyword evidence="4 11" id="KW-0812">Transmembrane</keyword>
<dbReference type="Proteomes" id="UP000549394">
    <property type="component" value="Unassembled WGS sequence"/>
</dbReference>
<keyword evidence="2 11" id="KW-0813">Transport</keyword>
<evidence type="ECO:0000256" key="8">
    <source>
        <dbReference type="ARBA" id="ARBA00023136"/>
    </source>
</evidence>
<dbReference type="PROSITE" id="PS01206">
    <property type="entry name" value="ASC"/>
    <property type="match status" value="1"/>
</dbReference>
<dbReference type="PANTHER" id="PTHR11690:SF299">
    <property type="entry name" value="PICKPOCKET 20, ISOFORM A"/>
    <property type="match status" value="1"/>
</dbReference>
<evidence type="ECO:0000256" key="10">
    <source>
        <dbReference type="ARBA" id="ARBA00023303"/>
    </source>
</evidence>
<organism evidence="13 14">
    <name type="scientific">Dimorphilus gyrociliatus</name>
    <dbReference type="NCBI Taxonomy" id="2664684"/>
    <lineage>
        <taxon>Eukaryota</taxon>
        <taxon>Metazoa</taxon>
        <taxon>Spiralia</taxon>
        <taxon>Lophotrochozoa</taxon>
        <taxon>Annelida</taxon>
        <taxon>Polychaeta</taxon>
        <taxon>Polychaeta incertae sedis</taxon>
        <taxon>Dinophilidae</taxon>
        <taxon>Dimorphilus</taxon>
    </lineage>
</organism>
<evidence type="ECO:0000256" key="11">
    <source>
        <dbReference type="RuleBase" id="RU000679"/>
    </source>
</evidence>
<evidence type="ECO:0000313" key="14">
    <source>
        <dbReference type="Proteomes" id="UP000549394"/>
    </source>
</evidence>
<evidence type="ECO:0000256" key="1">
    <source>
        <dbReference type="ARBA" id="ARBA00004141"/>
    </source>
</evidence>
<dbReference type="Gene3D" id="1.10.287.770">
    <property type="entry name" value="YojJ-like"/>
    <property type="match status" value="1"/>
</dbReference>
<keyword evidence="7 11" id="KW-0406">Ion transport</keyword>
<evidence type="ECO:0000256" key="6">
    <source>
        <dbReference type="ARBA" id="ARBA00023053"/>
    </source>
</evidence>
<evidence type="ECO:0000313" key="13">
    <source>
        <dbReference type="EMBL" id="CAD5124000.1"/>
    </source>
</evidence>
<accession>A0A7I8W618</accession>
<comment type="similarity">
    <text evidence="11">Belongs to the amiloride-sensitive sodium channel (TC 1.A.6) family.</text>
</comment>
<feature type="transmembrane region" description="Helical" evidence="12">
    <location>
        <begin position="29"/>
        <end position="53"/>
    </location>
</feature>
<keyword evidence="8 12" id="KW-0472">Membrane</keyword>
<comment type="caution">
    <text evidence="13">The sequence shown here is derived from an EMBL/GenBank/DDBJ whole genome shotgun (WGS) entry which is preliminary data.</text>
</comment>